<feature type="transmembrane region" description="Helical" evidence="1">
    <location>
        <begin position="32"/>
        <end position="50"/>
    </location>
</feature>
<keyword evidence="1" id="KW-0472">Membrane</keyword>
<feature type="transmembrane region" description="Helical" evidence="1">
    <location>
        <begin position="275"/>
        <end position="300"/>
    </location>
</feature>
<organism evidence="2 3">
    <name type="scientific">Endosaccharibacter trunci</name>
    <dbReference type="NCBI Taxonomy" id="2812733"/>
    <lineage>
        <taxon>Bacteria</taxon>
        <taxon>Pseudomonadati</taxon>
        <taxon>Pseudomonadota</taxon>
        <taxon>Alphaproteobacteria</taxon>
        <taxon>Acetobacterales</taxon>
        <taxon>Acetobacteraceae</taxon>
        <taxon>Endosaccharibacter</taxon>
    </lineage>
</organism>
<keyword evidence="1" id="KW-0812">Transmembrane</keyword>
<evidence type="ECO:0000313" key="3">
    <source>
        <dbReference type="Proteomes" id="UP001524587"/>
    </source>
</evidence>
<dbReference type="EMBL" id="JAMSKV010000006">
    <property type="protein sequence ID" value="MCQ8278586.1"/>
    <property type="molecule type" value="Genomic_DNA"/>
</dbReference>
<evidence type="ECO:0000256" key="1">
    <source>
        <dbReference type="SAM" id="Phobius"/>
    </source>
</evidence>
<name>A0ABT1W6T6_9PROT</name>
<feature type="transmembrane region" description="Helical" evidence="1">
    <location>
        <begin position="62"/>
        <end position="82"/>
    </location>
</feature>
<keyword evidence="1" id="KW-1133">Transmembrane helix</keyword>
<feature type="transmembrane region" description="Helical" evidence="1">
    <location>
        <begin position="112"/>
        <end position="134"/>
    </location>
</feature>
<accession>A0ABT1W6T6</accession>
<feature type="transmembrane region" description="Helical" evidence="1">
    <location>
        <begin position="154"/>
        <end position="172"/>
    </location>
</feature>
<comment type="caution">
    <text evidence="2">The sequence shown here is derived from an EMBL/GenBank/DDBJ whole genome shotgun (WGS) entry which is preliminary data.</text>
</comment>
<dbReference type="Proteomes" id="UP001524587">
    <property type="component" value="Unassembled WGS sequence"/>
</dbReference>
<sequence length="381" mass="40237">MLKPDTLLLRLRLSRWRRFVGSCFGPSARTRAGFGAALLLVCLGGLGSLWRDRAGIASVITGRPALMAVLASATALLAGFSAGRVTSGTARMDLASPWLATLPWSARDRRRAVALSCLPPYGVVVASILTAVVLEGGLVRWTDMERTGPLGLGLVSMGFVCGGFSVPPAIAGRRQSRRVVRRRSALLDGLDRTRPRWLGNWALGRLATIKARLFLILPAILCLLGIAGSIQTGTAWPAALTGAVGGHLIFLHILRCHPLRANALRVLPVPFGRAAWGVVRLPLALSLGWFAPLGLAAFAVAPGDPTTAGCLISLVSLDGLMILISLWLADSPPAAMLLHATALLMGAQYALRLGISEAALALVLAIVLWRGAKRRFVRGTG</sequence>
<dbReference type="RefSeq" id="WP_422864062.1">
    <property type="nucleotide sequence ID" value="NZ_JAMSKV010000006.1"/>
</dbReference>
<protein>
    <submittedName>
        <fullName evidence="2">Uncharacterized protein</fullName>
    </submittedName>
</protein>
<feature type="transmembrane region" description="Helical" evidence="1">
    <location>
        <begin position="306"/>
        <end position="328"/>
    </location>
</feature>
<feature type="transmembrane region" description="Helical" evidence="1">
    <location>
        <begin position="349"/>
        <end position="369"/>
    </location>
</feature>
<evidence type="ECO:0000313" key="2">
    <source>
        <dbReference type="EMBL" id="MCQ8278586.1"/>
    </source>
</evidence>
<gene>
    <name evidence="2" type="ORF">NFI95_08990</name>
</gene>
<reference evidence="2 3" key="1">
    <citation type="submission" date="2022-06" db="EMBL/GenBank/DDBJ databases">
        <title>Endosaccharibacter gen. nov., sp. nov., endophytic bacteria isolated from sugarcane.</title>
        <authorList>
            <person name="Pitiwittayakul N."/>
            <person name="Yukphan P."/>
            <person name="Charoenyingcharoen P."/>
            <person name="Tanasupawat S."/>
        </authorList>
    </citation>
    <scope>NUCLEOTIDE SEQUENCE [LARGE SCALE GENOMIC DNA]</scope>
    <source>
        <strain evidence="2 3">KSS8</strain>
    </source>
</reference>
<feature type="transmembrane region" description="Helical" evidence="1">
    <location>
        <begin position="213"/>
        <end position="230"/>
    </location>
</feature>
<keyword evidence="3" id="KW-1185">Reference proteome</keyword>
<proteinExistence type="predicted"/>